<protein>
    <submittedName>
        <fullName evidence="1">Gfo/idh/MocA family oxidoreductase</fullName>
    </submittedName>
</protein>
<reference evidence="1" key="1">
    <citation type="journal article" date="2019" name="Plant Physiol.">
        <title>Purine permease-type benzylisoquinoline alkaloid transporters in opium poppy.</title>
        <authorList>
            <person name="Dastmalchi M."/>
            <person name="Chang L."/>
            <person name="Chen R."/>
            <person name="Yu L."/>
            <person name="Chen X."/>
            <person name="Hagel J."/>
            <person name="Facchini P.J."/>
        </authorList>
    </citation>
    <scope>NUCLEOTIDE SEQUENCE</scope>
</reference>
<dbReference type="AlphaFoldDB" id="A0A5B7LJS5"/>
<evidence type="ECO:0000313" key="1">
    <source>
        <dbReference type="EMBL" id="QBG82610.1"/>
    </source>
</evidence>
<organism evidence="1">
    <name type="scientific">Papaver somniferum</name>
    <name type="common">Opium poppy</name>
    <dbReference type="NCBI Taxonomy" id="3469"/>
    <lineage>
        <taxon>Eukaryota</taxon>
        <taxon>Viridiplantae</taxon>
        <taxon>Streptophyta</taxon>
        <taxon>Embryophyta</taxon>
        <taxon>Tracheophyta</taxon>
        <taxon>Spermatophyta</taxon>
        <taxon>Magnoliopsida</taxon>
        <taxon>Ranunculales</taxon>
        <taxon>Papaveraceae</taxon>
        <taxon>Papaveroideae</taxon>
        <taxon>Papaver</taxon>
    </lineage>
</organism>
<proteinExistence type="predicted"/>
<accession>A0A5B7LJS5</accession>
<dbReference type="EMBL" id="MH838002">
    <property type="protein sequence ID" value="QBG82610.1"/>
    <property type="molecule type" value="Genomic_DNA"/>
</dbReference>
<name>A0A5B7LJS5_PAPSO</name>
<sequence length="45" mass="4819">MTLPSCDEIAGRLTLSTLINSLMEGAALIFPLVSPSRRRTSTIQG</sequence>